<dbReference type="Pfam" id="PF20178">
    <property type="entry name" value="ToxA_N"/>
    <property type="match status" value="1"/>
</dbReference>
<dbReference type="GO" id="GO:0016567">
    <property type="term" value="P:protein ubiquitination"/>
    <property type="evidence" value="ECO:0007669"/>
    <property type="project" value="InterPro"/>
</dbReference>
<dbReference type="PROSITE" id="PS52053">
    <property type="entry name" value="NEL"/>
    <property type="match status" value="1"/>
</dbReference>
<dbReference type="InterPro" id="IPR032675">
    <property type="entry name" value="LRR_dom_sf"/>
</dbReference>
<dbReference type="GO" id="GO:0005737">
    <property type="term" value="C:cytoplasm"/>
    <property type="evidence" value="ECO:0007669"/>
    <property type="project" value="TreeGrafter"/>
</dbReference>
<keyword evidence="5" id="KW-0843">Virulence</keyword>
<evidence type="ECO:0000259" key="7">
    <source>
        <dbReference type="PROSITE" id="PS52053"/>
    </source>
</evidence>
<dbReference type="Gene3D" id="3.80.10.10">
    <property type="entry name" value="Ribonuclease Inhibitor"/>
    <property type="match status" value="1"/>
</dbReference>
<dbReference type="Proteomes" id="UP000253720">
    <property type="component" value="Chromosome"/>
</dbReference>
<evidence type="ECO:0000256" key="5">
    <source>
        <dbReference type="ARBA" id="ARBA00023026"/>
    </source>
</evidence>
<evidence type="ECO:0000256" key="6">
    <source>
        <dbReference type="PROSITE-ProRule" id="PRU01398"/>
    </source>
</evidence>
<evidence type="ECO:0000313" key="8">
    <source>
        <dbReference type="EMBL" id="AXI63252.1"/>
    </source>
</evidence>
<dbReference type="InterPro" id="IPR029487">
    <property type="entry name" value="NEL_dom"/>
</dbReference>
<organism evidence="8 9">
    <name type="scientific">Pseudomonas kribbensis</name>
    <dbReference type="NCBI Taxonomy" id="1628086"/>
    <lineage>
        <taxon>Bacteria</taxon>
        <taxon>Pseudomonadati</taxon>
        <taxon>Pseudomonadota</taxon>
        <taxon>Gammaproteobacteria</taxon>
        <taxon>Pseudomonadales</taxon>
        <taxon>Pseudomonadaceae</taxon>
        <taxon>Pseudomonas</taxon>
    </lineage>
</organism>
<dbReference type="KEGG" id="pke:DLD99_23145"/>
<evidence type="ECO:0000256" key="2">
    <source>
        <dbReference type="ARBA" id="ARBA00012483"/>
    </source>
</evidence>
<keyword evidence="6" id="KW-1035">Host cytoplasm</keyword>
<dbReference type="PANTHER" id="PTHR48051:SF1">
    <property type="entry name" value="RAS SUPPRESSOR PROTEIN 1"/>
    <property type="match status" value="1"/>
</dbReference>
<keyword evidence="9" id="KW-1185">Reference proteome</keyword>
<gene>
    <name evidence="8" type="ORF">DLD99_23145</name>
</gene>
<dbReference type="GO" id="GO:0061630">
    <property type="term" value="F:ubiquitin protein ligase activity"/>
    <property type="evidence" value="ECO:0007669"/>
    <property type="project" value="UniProtKB-EC"/>
</dbReference>
<dbReference type="InterPro" id="IPR046673">
    <property type="entry name" value="ToxA_N"/>
</dbReference>
<keyword evidence="4" id="KW-0677">Repeat</keyword>
<dbReference type="GO" id="GO:0005576">
    <property type="term" value="C:extracellular region"/>
    <property type="evidence" value="ECO:0007669"/>
    <property type="project" value="UniProtKB-UniRule"/>
</dbReference>
<dbReference type="Pfam" id="PF14496">
    <property type="entry name" value="NEL"/>
    <property type="match status" value="1"/>
</dbReference>
<dbReference type="EC" id="2.3.2.27" evidence="2"/>
<dbReference type="RefSeq" id="WP_114885295.1">
    <property type="nucleotide sequence ID" value="NZ_CP029608.1"/>
</dbReference>
<sequence length="1673" mass="190341">MTATTEYKGQHYELIKSRIDPVFTDMKLHHGEALKKIKPRRESWMVPQLASVNRSAWAARNAADRALARLKDIHSFAEPLLKARLREKTGIDVDIKNTFLMLYREARSPWYVIETLSGSSTRKVSLLEAALNNFSQNETYASNSAFLVKREHVNDQYDISPLDRLMTVAQFQTLCRELDIGRLYQAHLQDMLLNDEPTARSYVQSLVVQSQKAELRAAAHMALAKKDIDREGLQLIRALLDGRAALRFGRQPMEACELTIMDLKMTGILILRPDPQQPLSSSRIIAYVPHDPEHPLKEYASHFEFLTELTRQLQKNDTLPSTGSSYWEFFSQFVDHHQRGHFFADLKQRLLHVKWYPHERGDPRPSWRETPVSNPNLQYGATPVSGALWNTLYQRQLDKILNDARNIAVPTADADQNARADWWANVFRIAQDILNVAVMVVAPFTPVVGLAMLGYTAWQLTSEVIEGVVDLTLGHWEEAAEHVVGVVNDVLQLAAFASGALVARPLLLKLSPLVENMKAVRSFDGSTRLWHPDLQPYEQSQLALPDSARPDALGLHQHAGKTVLPLEGKHYAVRFDRGSGHYRIEHPSRSQAYSPRLQHNGAGAWTHEAEIPHDWDGPQLMRRLGHSVDDFSDVELEKMRRISGTPIDALRRMHVENRLPPPLLEDTLTRTRTRKETKAIGERIRSGQPLPPDSHWFDRMVADLPGWPADKALKVWQNNDLTGAYRQYGNPRASDSQTLSIGIADVMDNRLPERLVEFLDDADMQSLLGGNHPKARRAQVLRNRLADAVQTRGSEIFDYQYRLRNRSSDAGAQLIQRHYTRLSARLAESLASEATAAEHNIMIEQQRIPLRLKSLAREIEFEVLATRANEGLLDPAWLVPDTERLALGTLRIYTDTFADLRLEVREGTYDGRLRSSAGPADAPTVRRLIRDEHGRYEVRDSAHNRLHEAAGFFDAVLAALPDDKRRALGYRPGQGQMFRQWVLLRSEKPAERRTLLARRPIRPFVQRETELLLRGPRLSREPLSVEDKVRNLYPHFTETEVTAFTRSLHATGDPHWKIARLESELMTLKEKLEGWRQSFLSHWDADGPDASLPRAYQEFQHRGGRFIADRLLECFERKAEVFQERSISLESGYALDLSKEMLPHDLQHWWGQLPDGLKPWLDQVTTLNLDGQGFSSAANGLLKDFPQLRQLSARHCGLKTLPASIGQMPRLETLRLSNNQLQLTPANAQQLNTLTRLETLRLDNNPVSMPLSVGRMPRLRVLSLINTQIDAWPLGLFDVPRPRGFFLDLGNNPLRYIPEVRPGSDEAYLIARTRVHLEQLTRRARSTYERYRRSVGLRPSQSYATVAEDLLEQWPVSVDTALADETPGIGTLRPEAWHDLASEPGSDGFFQVLQGLTRSADYEQGGEALDQLTDRVWRMIDAMDIDTRLREELFLMSTDPEGCEDAGAQLFNSMGIRVLESEARIFSRSPEELERRLVTLAKGAARLRQVNEIARADIANRQGEPDEVEVHLAYETGLARRLELPWQSEAMRFRQVAGVSEATIDAAGDRILDREAGDGLIEQMLDQPFWDRYLRETWPGEIEANTRAHQEKIDLLIDLQAAQARWVEGNGRSPGLRQTIAELAQQLSIPEELLFTTEKMSQKTFDAWLESIGRQEKVLNKRLTREAMARAGI</sequence>
<evidence type="ECO:0000256" key="1">
    <source>
        <dbReference type="ARBA" id="ARBA00000900"/>
    </source>
</evidence>
<accession>A0A345RVD6</accession>
<dbReference type="Gene3D" id="1.20.58.360">
    <property type="entry name" value="Shigella T3SS effector IpaH defines"/>
    <property type="match status" value="1"/>
</dbReference>
<keyword evidence="6" id="KW-0833">Ubl conjugation pathway</keyword>
<keyword evidence="6" id="KW-0964">Secreted</keyword>
<dbReference type="PANTHER" id="PTHR48051">
    <property type="match status" value="1"/>
</dbReference>
<dbReference type="EMBL" id="CP029608">
    <property type="protein sequence ID" value="AXI63252.1"/>
    <property type="molecule type" value="Genomic_DNA"/>
</dbReference>
<reference evidence="8 9" key="1">
    <citation type="submission" date="2018-05" db="EMBL/GenBank/DDBJ databases">
        <title>Complete genome sequence of Pseudomonas kribbensis 46-2(T).</title>
        <authorList>
            <person name="Jeong H."/>
            <person name="Lee S.-G."/>
            <person name="Rha E."/>
            <person name="Kim H."/>
        </authorList>
    </citation>
    <scope>NUCLEOTIDE SEQUENCE [LARGE SCALE GENOMIC DNA]</scope>
    <source>
        <strain evidence="8 9">46-2</strain>
    </source>
</reference>
<dbReference type="SUPFAM" id="SSF52058">
    <property type="entry name" value="L domain-like"/>
    <property type="match status" value="1"/>
</dbReference>
<feature type="domain" description="NEL" evidence="7">
    <location>
        <begin position="1346"/>
        <end position="1673"/>
    </location>
</feature>
<protein>
    <recommendedName>
        <fullName evidence="2">RING-type E3 ubiquitin transferase</fullName>
        <ecNumber evidence="2">2.3.2.27</ecNumber>
    </recommendedName>
</protein>
<evidence type="ECO:0000313" key="9">
    <source>
        <dbReference type="Proteomes" id="UP000253720"/>
    </source>
</evidence>
<name>A0A345RVD6_9PSED</name>
<evidence type="ECO:0000256" key="3">
    <source>
        <dbReference type="ARBA" id="ARBA00022614"/>
    </source>
</evidence>
<comment type="PTM">
    <text evidence="6">Ubiquitinated in the presence of host E1 ubiquitin-activating enzyme, E2 ubiquitin-conjugating enzyme and ubiquitin.</text>
</comment>
<keyword evidence="6" id="KW-0808">Transferase</keyword>
<dbReference type="InterPro" id="IPR050216">
    <property type="entry name" value="LRR_domain-containing"/>
</dbReference>
<evidence type="ECO:0000256" key="4">
    <source>
        <dbReference type="ARBA" id="ARBA00022737"/>
    </source>
</evidence>
<feature type="active site" description="Glycyl thioester intermediate" evidence="6">
    <location>
        <position position="1443"/>
    </location>
</feature>
<proteinExistence type="inferred from homology"/>
<keyword evidence="3" id="KW-0433">Leucine-rich repeat</keyword>
<comment type="catalytic activity">
    <reaction evidence="1">
        <text>S-ubiquitinyl-[E2 ubiquitin-conjugating enzyme]-L-cysteine + [acceptor protein]-L-lysine = [E2 ubiquitin-conjugating enzyme]-L-cysteine + N(6)-ubiquitinyl-[acceptor protein]-L-lysine.</text>
        <dbReference type="EC" id="2.3.2.27"/>
    </reaction>
</comment>
<comment type="similarity">
    <text evidence="6">Belongs to the LRR-containing bacterial E3 ligase family.</text>
</comment>
<keyword evidence="6" id="KW-0832">Ubl conjugation</keyword>